<dbReference type="CDD" id="cd01448">
    <property type="entry name" value="TST_Repeat_1"/>
    <property type="match status" value="1"/>
</dbReference>
<dbReference type="EMBL" id="CDPU01000173">
    <property type="protein sequence ID" value="CEO57880.1"/>
    <property type="molecule type" value="Genomic_DNA"/>
</dbReference>
<dbReference type="PROSITE" id="PS50206">
    <property type="entry name" value="RHODANESE_3"/>
    <property type="match status" value="1"/>
</dbReference>
<reference evidence="4" key="1">
    <citation type="submission" date="2015-01" db="EMBL/GenBank/DDBJ databases">
        <authorList>
            <person name="Durling Mikael"/>
        </authorList>
    </citation>
    <scope>NUCLEOTIDE SEQUENCE</scope>
</reference>
<accession>A0A0B7KSD3</accession>
<evidence type="ECO:0000259" key="3">
    <source>
        <dbReference type="PROSITE" id="PS50206"/>
    </source>
</evidence>
<evidence type="ECO:0000256" key="2">
    <source>
        <dbReference type="ARBA" id="ARBA00022737"/>
    </source>
</evidence>
<dbReference type="InterPro" id="IPR001763">
    <property type="entry name" value="Rhodanese-like_dom"/>
</dbReference>
<dbReference type="PANTHER" id="PTHR11364:SF27">
    <property type="entry name" value="SULFURTRANSFERASE"/>
    <property type="match status" value="1"/>
</dbReference>
<name>A0A0B7KSD3_BIOOC</name>
<organism evidence="4">
    <name type="scientific">Bionectria ochroleuca</name>
    <name type="common">Gliocladium roseum</name>
    <dbReference type="NCBI Taxonomy" id="29856"/>
    <lineage>
        <taxon>Eukaryota</taxon>
        <taxon>Fungi</taxon>
        <taxon>Dikarya</taxon>
        <taxon>Ascomycota</taxon>
        <taxon>Pezizomycotina</taxon>
        <taxon>Sordariomycetes</taxon>
        <taxon>Hypocreomycetidae</taxon>
        <taxon>Hypocreales</taxon>
        <taxon>Bionectriaceae</taxon>
        <taxon>Clonostachys</taxon>
    </lineage>
</organism>
<dbReference type="InterPro" id="IPR045078">
    <property type="entry name" value="TST/MPST-like"/>
</dbReference>
<dbReference type="InterPro" id="IPR036873">
    <property type="entry name" value="Rhodanese-like_dom_sf"/>
</dbReference>
<keyword evidence="2" id="KW-0677">Repeat</keyword>
<sequence length="227" mass="25880">MSGLSAYRFPKLHLQLYRHSTFSHSTACRSWFSLQSDRRAFPAYLVSPTDLDESLKLSPSRAGLEARIIPLCVAWFPANDPKHRTGIGVFYKKRIVNARFLDLDKVFGSQSLRPHILPGAVEFAASMSELGIHKDDILIVYDTMERDILLAPRVGWMLKAFGHRHVHTLNNFRLWVEQGLPTAQGDICGFDHSNYPVPKIDEAELPSIEDVREATMNYNKDMEPRID</sequence>
<proteinExistence type="predicted"/>
<dbReference type="Gene3D" id="3.40.250.10">
    <property type="entry name" value="Rhodanese-like domain"/>
    <property type="match status" value="1"/>
</dbReference>
<dbReference type="AlphaFoldDB" id="A0A0B7KSD3"/>
<dbReference type="PANTHER" id="PTHR11364">
    <property type="entry name" value="THIOSULFATE SULFERTANSFERASE"/>
    <property type="match status" value="1"/>
</dbReference>
<feature type="domain" description="Rhodanese" evidence="3">
    <location>
        <begin position="94"/>
        <end position="184"/>
    </location>
</feature>
<dbReference type="SUPFAM" id="SSF52821">
    <property type="entry name" value="Rhodanese/Cell cycle control phosphatase"/>
    <property type="match status" value="1"/>
</dbReference>
<evidence type="ECO:0000256" key="1">
    <source>
        <dbReference type="ARBA" id="ARBA00022679"/>
    </source>
</evidence>
<protein>
    <recommendedName>
        <fullName evidence="3">Rhodanese domain-containing protein</fullName>
    </recommendedName>
</protein>
<dbReference type="GO" id="GO:0004792">
    <property type="term" value="F:thiosulfate-cyanide sulfurtransferase activity"/>
    <property type="evidence" value="ECO:0007669"/>
    <property type="project" value="TreeGrafter"/>
</dbReference>
<evidence type="ECO:0000313" key="4">
    <source>
        <dbReference type="EMBL" id="CEO57880.1"/>
    </source>
</evidence>
<dbReference type="GO" id="GO:0005739">
    <property type="term" value="C:mitochondrion"/>
    <property type="evidence" value="ECO:0007669"/>
    <property type="project" value="TreeGrafter"/>
</dbReference>
<gene>
    <name evidence="4" type="ORF">BN869_000013938_1</name>
</gene>
<keyword evidence="1" id="KW-0808">Transferase</keyword>